<comment type="caution">
    <text evidence="1">The sequence shown here is derived from an EMBL/GenBank/DDBJ whole genome shotgun (WGS) entry which is preliminary data.</text>
</comment>
<dbReference type="AlphaFoldDB" id="A0A2N0P1P8"/>
<reference evidence="1 2" key="2">
    <citation type="submission" date="2017-09" db="EMBL/GenBank/DDBJ databases">
        <title>Extensive intraspecific genome diversity in a model arbuscular mycorrhizal fungus.</title>
        <authorList>
            <person name="Chen E.C."/>
            <person name="Morin E."/>
            <person name="Beaudet D."/>
            <person name="Noel J."/>
            <person name="Ndikumana S."/>
            <person name="Charron P."/>
            <person name="St-Onge C."/>
            <person name="Giorgi J."/>
            <person name="Grigoriev I.V."/>
            <person name="Roux C."/>
            <person name="Martin F.M."/>
            <person name="Corradi N."/>
        </authorList>
    </citation>
    <scope>NUCLEOTIDE SEQUENCE [LARGE SCALE GENOMIC DNA]</scope>
    <source>
        <strain evidence="1 2">A5</strain>
    </source>
</reference>
<evidence type="ECO:0000313" key="2">
    <source>
        <dbReference type="Proteomes" id="UP000232722"/>
    </source>
</evidence>
<organism evidence="1 2">
    <name type="scientific">Rhizophagus irregularis</name>
    <dbReference type="NCBI Taxonomy" id="588596"/>
    <lineage>
        <taxon>Eukaryota</taxon>
        <taxon>Fungi</taxon>
        <taxon>Fungi incertae sedis</taxon>
        <taxon>Mucoromycota</taxon>
        <taxon>Glomeromycotina</taxon>
        <taxon>Glomeromycetes</taxon>
        <taxon>Glomerales</taxon>
        <taxon>Glomeraceae</taxon>
        <taxon>Rhizophagus</taxon>
    </lineage>
</organism>
<dbReference type="VEuPathDB" id="FungiDB:RhiirA1_465582"/>
<reference evidence="1 2" key="1">
    <citation type="submission" date="2016-04" db="EMBL/GenBank/DDBJ databases">
        <title>Genome analyses suggest a sexual origin of heterokaryosis in a supposedly ancient asexual fungus.</title>
        <authorList>
            <person name="Ropars J."/>
            <person name="Sedzielewska K."/>
            <person name="Noel J."/>
            <person name="Charron P."/>
            <person name="Farinelli L."/>
            <person name="Marton T."/>
            <person name="Kruger M."/>
            <person name="Pelin A."/>
            <person name="Brachmann A."/>
            <person name="Corradi N."/>
        </authorList>
    </citation>
    <scope>NUCLEOTIDE SEQUENCE [LARGE SCALE GENOMIC DNA]</scope>
    <source>
        <strain evidence="1 2">A5</strain>
    </source>
</reference>
<dbReference type="Proteomes" id="UP000232722">
    <property type="component" value="Unassembled WGS sequence"/>
</dbReference>
<accession>A0A2N0P1P8</accession>
<evidence type="ECO:0000313" key="1">
    <source>
        <dbReference type="EMBL" id="PKC00726.1"/>
    </source>
</evidence>
<proteinExistence type="predicted"/>
<protein>
    <recommendedName>
        <fullName evidence="3">DUF659 domain-containing protein</fullName>
    </recommendedName>
</protein>
<dbReference type="EMBL" id="LLXJ01001798">
    <property type="protein sequence ID" value="PKC00726.1"/>
    <property type="molecule type" value="Genomic_DNA"/>
</dbReference>
<dbReference type="VEuPathDB" id="FungiDB:RhiirFUN_012552"/>
<sequence>MPFLSILTKYIVKTEEKVNKSNLKTFCKSNEEERMVIFALSRSKETDTNVVSSLIPIVDTISSQQSSKPSSLRLRTKLYISYGWALSWINNPKAKELFEFLNPFLKLPDCCVLSGDILDKVVVKLDDAMDIALKEDPVGVILTFDSWTNVNNEQLLETVLLTLEGKPYV</sequence>
<evidence type="ECO:0008006" key="3">
    <source>
        <dbReference type="Google" id="ProtNLM"/>
    </source>
</evidence>
<gene>
    <name evidence="1" type="ORF">RhiirA5_427780</name>
</gene>
<name>A0A2N0P1P8_9GLOM</name>